<reference evidence="2 3" key="1">
    <citation type="journal article" date="2019" name="Int. J. Syst. Evol. Microbiol.">
        <title>The Global Catalogue of Microorganisms (GCM) 10K type strain sequencing project: providing services to taxonomists for standard genome sequencing and annotation.</title>
        <authorList>
            <consortium name="The Broad Institute Genomics Platform"/>
            <consortium name="The Broad Institute Genome Sequencing Center for Infectious Disease"/>
            <person name="Wu L."/>
            <person name="Ma J."/>
        </authorList>
    </citation>
    <scope>NUCLEOTIDE SEQUENCE [LARGE SCALE GENOMIC DNA]</scope>
    <source>
        <strain evidence="2 3">JCM 14326</strain>
    </source>
</reference>
<evidence type="ECO:0000256" key="1">
    <source>
        <dbReference type="SAM" id="Phobius"/>
    </source>
</evidence>
<comment type="caution">
    <text evidence="2">The sequence shown here is derived from an EMBL/GenBank/DDBJ whole genome shotgun (WGS) entry which is preliminary data.</text>
</comment>
<feature type="transmembrane region" description="Helical" evidence="1">
    <location>
        <begin position="45"/>
        <end position="62"/>
    </location>
</feature>
<sequence>MTVSDGAPGRVPVAPAIVADAVAVLTFAIIGMNTHGTLLLELGRVVWPFAVGAAAGWAWTRAWRDPSRLWPAGVCIWFTTVIVGMILRIVTGGAFVPTFLLVTTLFLGITMLGWRALVTALRRNLDRRSEA</sequence>
<feature type="transmembrane region" description="Helical" evidence="1">
    <location>
        <begin position="96"/>
        <end position="118"/>
    </location>
</feature>
<feature type="transmembrane region" description="Helical" evidence="1">
    <location>
        <begin position="69"/>
        <end position="90"/>
    </location>
</feature>
<proteinExistence type="predicted"/>
<evidence type="ECO:0000313" key="2">
    <source>
        <dbReference type="EMBL" id="GAA1853891.1"/>
    </source>
</evidence>
<keyword evidence="1" id="KW-1133">Transmembrane helix</keyword>
<keyword evidence="1" id="KW-0812">Transmembrane</keyword>
<keyword evidence="1" id="KW-0472">Membrane</keyword>
<dbReference type="Pfam" id="PF11255">
    <property type="entry name" value="DUF3054"/>
    <property type="match status" value="1"/>
</dbReference>
<organism evidence="2 3">
    <name type="scientific">Myceligenerans crystallogenes</name>
    <dbReference type="NCBI Taxonomy" id="316335"/>
    <lineage>
        <taxon>Bacteria</taxon>
        <taxon>Bacillati</taxon>
        <taxon>Actinomycetota</taxon>
        <taxon>Actinomycetes</taxon>
        <taxon>Micrococcales</taxon>
        <taxon>Promicromonosporaceae</taxon>
        <taxon>Myceligenerans</taxon>
    </lineage>
</organism>
<protein>
    <submittedName>
        <fullName evidence="2">DUF3054 domain-containing protein</fullName>
    </submittedName>
</protein>
<dbReference type="EMBL" id="BAAANL010000001">
    <property type="protein sequence ID" value="GAA1853891.1"/>
    <property type="molecule type" value="Genomic_DNA"/>
</dbReference>
<keyword evidence="3" id="KW-1185">Reference proteome</keyword>
<dbReference type="InterPro" id="IPR021414">
    <property type="entry name" value="DUF3054"/>
</dbReference>
<gene>
    <name evidence="2" type="ORF">GCM10009751_08260</name>
</gene>
<name>A0ABN2N5N0_9MICO</name>
<dbReference type="RefSeq" id="WP_344099779.1">
    <property type="nucleotide sequence ID" value="NZ_BAAANL010000001.1"/>
</dbReference>
<dbReference type="Proteomes" id="UP001501094">
    <property type="component" value="Unassembled WGS sequence"/>
</dbReference>
<feature type="transmembrane region" description="Helical" evidence="1">
    <location>
        <begin position="12"/>
        <end position="33"/>
    </location>
</feature>
<evidence type="ECO:0000313" key="3">
    <source>
        <dbReference type="Proteomes" id="UP001501094"/>
    </source>
</evidence>
<accession>A0ABN2N5N0</accession>